<accession>A0A6J3JAT5</accession>
<feature type="compositionally biased region" description="Gly residues" evidence="1">
    <location>
        <begin position="74"/>
        <end position="88"/>
    </location>
</feature>
<sequence length="247" mass="26816">MPLPWAAWFLPLSLQKEPQAWRREFWFGCLAWPVDPGPGLCPQARVQGPPSAPKAAQSGLNSAPRAEAHAQHWAGGGHPQGKGLLSGGSGPQLLGTSRFLQRREVFLGEGSKHPEAAETGCEHPIYSSPGLCCPLVATDFTTHGPHVKGVSLQWPSCLLSCRRNSRATEIRKGSNKGNKITALNLFMKLKADVLLWEPSHLYLPESKLVKRPRIPKLSQASGEEHWDAFSSSSVHLQAKCASVTGKL</sequence>
<dbReference type="RefSeq" id="XP_032152056.1">
    <property type="nucleotide sequence ID" value="XM_032296165.1"/>
</dbReference>
<protein>
    <submittedName>
        <fullName evidence="3">Uncharacterized protein LOC116563515</fullName>
    </submittedName>
</protein>
<name>A0A6J3JAT5_SAPAP</name>
<reference evidence="3" key="1">
    <citation type="submission" date="2025-08" db="UniProtKB">
        <authorList>
            <consortium name="RefSeq"/>
        </authorList>
    </citation>
    <scope>IDENTIFICATION</scope>
    <source>
        <tissue evidence="3">Blood</tissue>
    </source>
</reference>
<evidence type="ECO:0000313" key="3">
    <source>
        <dbReference type="RefSeq" id="XP_032152056.1"/>
    </source>
</evidence>
<evidence type="ECO:0000256" key="1">
    <source>
        <dbReference type="SAM" id="MobiDB-lite"/>
    </source>
</evidence>
<evidence type="ECO:0000313" key="2">
    <source>
        <dbReference type="Proteomes" id="UP000504640"/>
    </source>
</evidence>
<dbReference type="AlphaFoldDB" id="A0A6J3JAT5"/>
<dbReference type="GeneID" id="116563515"/>
<dbReference type="Proteomes" id="UP000504640">
    <property type="component" value="Unplaced"/>
</dbReference>
<organism evidence="2 3">
    <name type="scientific">Sapajus apella</name>
    <name type="common">Brown-capped capuchin</name>
    <name type="synonym">Cebus apella</name>
    <dbReference type="NCBI Taxonomy" id="9515"/>
    <lineage>
        <taxon>Eukaryota</taxon>
        <taxon>Metazoa</taxon>
        <taxon>Chordata</taxon>
        <taxon>Craniata</taxon>
        <taxon>Vertebrata</taxon>
        <taxon>Euteleostomi</taxon>
        <taxon>Mammalia</taxon>
        <taxon>Eutheria</taxon>
        <taxon>Euarchontoglires</taxon>
        <taxon>Primates</taxon>
        <taxon>Haplorrhini</taxon>
        <taxon>Platyrrhini</taxon>
        <taxon>Cebidae</taxon>
        <taxon>Cebinae</taxon>
        <taxon>Sapajus</taxon>
    </lineage>
</organism>
<proteinExistence type="predicted"/>
<feature type="region of interest" description="Disordered" evidence="1">
    <location>
        <begin position="41"/>
        <end position="88"/>
    </location>
</feature>
<gene>
    <name evidence="3" type="primary">LOC116563515</name>
</gene>
<keyword evidence="2" id="KW-1185">Reference proteome</keyword>